<dbReference type="AlphaFoldDB" id="A0A2U8FSJ7"/>
<evidence type="ECO:0000313" key="3">
    <source>
        <dbReference type="Proteomes" id="UP000244892"/>
    </source>
</evidence>
<sequence>MVMCVRILPDFVSFKEFTMIHHLARAFAARQQATYPLESARAQQNAAEADTAGRRPVRPRPLTPWQVKPAPEAPGCKQGADSSTPPAPGQRPPVDGRPASAHAVRISTDPTDARRTVIAGRFGAVCAALDRLVREQEALA</sequence>
<keyword evidence="3" id="KW-1185">Reference proteome</keyword>
<dbReference type="EMBL" id="CP029210">
    <property type="protein sequence ID" value="AWI53999.1"/>
    <property type="molecule type" value="Genomic_DNA"/>
</dbReference>
<proteinExistence type="predicted"/>
<evidence type="ECO:0000256" key="1">
    <source>
        <dbReference type="SAM" id="MobiDB-lite"/>
    </source>
</evidence>
<feature type="region of interest" description="Disordered" evidence="1">
    <location>
        <begin position="37"/>
        <end position="113"/>
    </location>
</feature>
<gene>
    <name evidence="2" type="ORF">DEH84_11600</name>
</gene>
<organism evidence="2 3">
    <name type="scientific">Aquabacterium olei</name>
    <dbReference type="NCBI Taxonomy" id="1296669"/>
    <lineage>
        <taxon>Bacteria</taxon>
        <taxon>Pseudomonadati</taxon>
        <taxon>Pseudomonadota</taxon>
        <taxon>Betaproteobacteria</taxon>
        <taxon>Burkholderiales</taxon>
        <taxon>Aquabacterium</taxon>
    </lineage>
</organism>
<accession>A0A2U8FSJ7</accession>
<protein>
    <submittedName>
        <fullName evidence="2">Uncharacterized protein</fullName>
    </submittedName>
</protein>
<name>A0A2U8FSJ7_9BURK</name>
<reference evidence="2 3" key="1">
    <citation type="submission" date="2018-05" db="EMBL/GenBank/DDBJ databases">
        <title>complete genome sequence of Aquabacterium olei NBRC 110486.</title>
        <authorList>
            <person name="Tang B."/>
            <person name="Chang J."/>
            <person name="Zhang L."/>
            <person name="Yang H."/>
        </authorList>
    </citation>
    <scope>NUCLEOTIDE SEQUENCE [LARGE SCALE GENOMIC DNA]</scope>
    <source>
        <strain evidence="2 3">NBRC 110486</strain>
    </source>
</reference>
<evidence type="ECO:0000313" key="2">
    <source>
        <dbReference type="EMBL" id="AWI53999.1"/>
    </source>
</evidence>
<dbReference type="Proteomes" id="UP000244892">
    <property type="component" value="Chromosome"/>
</dbReference>
<dbReference type="KEGG" id="aon:DEH84_11600"/>